<evidence type="ECO:0000313" key="7">
    <source>
        <dbReference type="EMBL" id="CAF1316224.1"/>
    </source>
</evidence>
<dbReference type="InterPro" id="IPR000387">
    <property type="entry name" value="Tyr_Pase_dom"/>
</dbReference>
<dbReference type="EMBL" id="CAJOBA010042019">
    <property type="protein sequence ID" value="CAF4125169.1"/>
    <property type="molecule type" value="Genomic_DNA"/>
</dbReference>
<dbReference type="InterPro" id="IPR020422">
    <property type="entry name" value="TYR_PHOSPHATASE_DUAL_dom"/>
</dbReference>
<dbReference type="PRINTS" id="PR01908">
    <property type="entry name" value="ADSPHPHTASE"/>
</dbReference>
<evidence type="ECO:0000256" key="4">
    <source>
        <dbReference type="ARBA" id="ARBA00022912"/>
    </source>
</evidence>
<dbReference type="PANTHER" id="PTHR45961">
    <property type="entry name" value="IP21249P"/>
    <property type="match status" value="1"/>
</dbReference>
<dbReference type="PANTHER" id="PTHR45961:SF6">
    <property type="entry name" value="IP21249P"/>
    <property type="match status" value="1"/>
</dbReference>
<dbReference type="InterPro" id="IPR052103">
    <property type="entry name" value="Dual_spec_Phospatases"/>
</dbReference>
<protein>
    <recommendedName>
        <fullName evidence="2">protein-serine/threonine phosphatase</fullName>
        <ecNumber evidence="2">3.1.3.16</ecNumber>
    </recommendedName>
</protein>
<evidence type="ECO:0000256" key="1">
    <source>
        <dbReference type="ARBA" id="ARBA00008601"/>
    </source>
</evidence>
<dbReference type="GO" id="GO:0017017">
    <property type="term" value="F:MAP kinase tyrosine/serine/threonine phosphatase activity"/>
    <property type="evidence" value="ECO:0007669"/>
    <property type="project" value="InterPro"/>
</dbReference>
<dbReference type="CDD" id="cd14498">
    <property type="entry name" value="DSP"/>
    <property type="match status" value="1"/>
</dbReference>
<feature type="domain" description="Tyrosine specific protein phosphatases" evidence="6">
    <location>
        <begin position="67"/>
        <end position="125"/>
    </location>
</feature>
<evidence type="ECO:0000313" key="8">
    <source>
        <dbReference type="EMBL" id="CAF4125169.1"/>
    </source>
</evidence>
<dbReference type="PROSITE" id="PS50054">
    <property type="entry name" value="TYR_PHOSPHATASE_DUAL"/>
    <property type="match status" value="1"/>
</dbReference>
<accession>A0A8S2F1P2</accession>
<dbReference type="EMBL" id="CAJNOK010020423">
    <property type="protein sequence ID" value="CAF1316224.1"/>
    <property type="molecule type" value="Genomic_DNA"/>
</dbReference>
<dbReference type="GO" id="GO:0005737">
    <property type="term" value="C:cytoplasm"/>
    <property type="evidence" value="ECO:0007669"/>
    <property type="project" value="TreeGrafter"/>
</dbReference>
<keyword evidence="3" id="KW-0378">Hydrolase</keyword>
<reference evidence="7" key="1">
    <citation type="submission" date="2021-02" db="EMBL/GenBank/DDBJ databases">
        <authorList>
            <person name="Nowell W R."/>
        </authorList>
    </citation>
    <scope>NUCLEOTIDE SEQUENCE</scope>
</reference>
<dbReference type="GO" id="GO:0004722">
    <property type="term" value="F:protein serine/threonine phosphatase activity"/>
    <property type="evidence" value="ECO:0007669"/>
    <property type="project" value="UniProtKB-EC"/>
</dbReference>
<evidence type="ECO:0000256" key="2">
    <source>
        <dbReference type="ARBA" id="ARBA00013081"/>
    </source>
</evidence>
<keyword evidence="4" id="KW-0904">Protein phosphatase</keyword>
<dbReference type="SUPFAM" id="SSF52799">
    <property type="entry name" value="(Phosphotyrosine protein) phosphatases II"/>
    <property type="match status" value="1"/>
</dbReference>
<evidence type="ECO:0000256" key="3">
    <source>
        <dbReference type="ARBA" id="ARBA00022801"/>
    </source>
</evidence>
<dbReference type="PRINTS" id="PR01910">
    <property type="entry name" value="ADSPHPHTASEB"/>
</dbReference>
<dbReference type="InterPro" id="IPR029021">
    <property type="entry name" value="Prot-tyrosine_phosphatase-like"/>
</dbReference>
<dbReference type="AlphaFoldDB" id="A0A8S2F1P2"/>
<evidence type="ECO:0000259" key="6">
    <source>
        <dbReference type="PROSITE" id="PS50056"/>
    </source>
</evidence>
<dbReference type="EC" id="3.1.3.16" evidence="2"/>
<dbReference type="Proteomes" id="UP000682733">
    <property type="component" value="Unassembled WGS sequence"/>
</dbReference>
<dbReference type="Gene3D" id="3.90.190.10">
    <property type="entry name" value="Protein tyrosine phosphatase superfamily"/>
    <property type="match status" value="1"/>
</dbReference>
<dbReference type="InterPro" id="IPR020420">
    <property type="entry name" value="Atypical_DUSP_subfamB"/>
</dbReference>
<comment type="similarity">
    <text evidence="1">Belongs to the protein-tyrosine phosphatase family. Non-receptor class dual specificity subfamily.</text>
</comment>
<comment type="caution">
    <text evidence="7">The sequence shown here is derived from an EMBL/GenBank/DDBJ whole genome shotgun (WGS) entry which is preliminary data.</text>
</comment>
<proteinExistence type="inferred from homology"/>
<evidence type="ECO:0000313" key="9">
    <source>
        <dbReference type="Proteomes" id="UP000677228"/>
    </source>
</evidence>
<dbReference type="SMART" id="SM00195">
    <property type="entry name" value="DSPc"/>
    <property type="match status" value="1"/>
</dbReference>
<gene>
    <name evidence="7" type="ORF">OVA965_LOCUS29223</name>
    <name evidence="8" type="ORF">TMI583_LOCUS29988</name>
</gene>
<name>A0A8S2F1P2_9BILA</name>
<feature type="domain" description="Tyrosine-protein phosphatase" evidence="5">
    <location>
        <begin position="4"/>
        <end position="147"/>
    </location>
</feature>
<evidence type="ECO:0000259" key="5">
    <source>
        <dbReference type="PROSITE" id="PS50054"/>
    </source>
</evidence>
<dbReference type="Pfam" id="PF00782">
    <property type="entry name" value="DSPc"/>
    <property type="match status" value="1"/>
</dbReference>
<dbReference type="Proteomes" id="UP000677228">
    <property type="component" value="Unassembled WGS sequence"/>
</dbReference>
<dbReference type="InterPro" id="IPR000340">
    <property type="entry name" value="Dual-sp_phosphatase_cat-dom"/>
</dbReference>
<sequence>MIDSITFITPYVYVGGQTAARALSNIYLNGIRCIINVARELPHVQYPSHIESIKINIDDVSTYHIEKYFDKIADKIHQNETIVKRKTLVHCQAGMSRSVTCVIAYLMKYKQMSLIQAYNYVKYKRQIAKPNYGFWKQLQTYERKLIKQNNQTITNKFQAIIYTIKTKLNKIFYVQDDHRYRIQKIVYIPARSMFYPFIKESIYYILTIYF</sequence>
<organism evidence="7 9">
    <name type="scientific">Didymodactylos carnosus</name>
    <dbReference type="NCBI Taxonomy" id="1234261"/>
    <lineage>
        <taxon>Eukaryota</taxon>
        <taxon>Metazoa</taxon>
        <taxon>Spiralia</taxon>
        <taxon>Gnathifera</taxon>
        <taxon>Rotifera</taxon>
        <taxon>Eurotatoria</taxon>
        <taxon>Bdelloidea</taxon>
        <taxon>Philodinida</taxon>
        <taxon>Philodinidae</taxon>
        <taxon>Didymodactylos</taxon>
    </lineage>
</organism>
<dbReference type="PROSITE" id="PS50056">
    <property type="entry name" value="TYR_PHOSPHATASE_2"/>
    <property type="match status" value="1"/>
</dbReference>